<dbReference type="SUPFAM" id="SSF159800">
    <property type="entry name" value="PrpR receptor domain-like"/>
    <property type="match status" value="1"/>
</dbReference>
<keyword evidence="8" id="KW-1185">Reference proteome</keyword>
<dbReference type="InterPro" id="IPR009057">
    <property type="entry name" value="Homeodomain-like_sf"/>
</dbReference>
<dbReference type="Pfam" id="PF06506">
    <property type="entry name" value="PrpR_N"/>
    <property type="match status" value="1"/>
</dbReference>
<dbReference type="GO" id="GO:0000156">
    <property type="term" value="F:phosphorelay response regulator activity"/>
    <property type="evidence" value="ECO:0007669"/>
    <property type="project" value="InterPro"/>
</dbReference>
<dbReference type="Gene3D" id="1.10.10.60">
    <property type="entry name" value="Homeodomain-like"/>
    <property type="match status" value="1"/>
</dbReference>
<dbReference type="PRINTS" id="PR01590">
    <property type="entry name" value="HTHFIS"/>
</dbReference>
<dbReference type="Pfam" id="PF00989">
    <property type="entry name" value="PAS"/>
    <property type="match status" value="1"/>
</dbReference>
<dbReference type="PROSITE" id="PS50112">
    <property type="entry name" value="PAS"/>
    <property type="match status" value="1"/>
</dbReference>
<evidence type="ECO:0000256" key="1">
    <source>
        <dbReference type="ARBA" id="ARBA00022741"/>
    </source>
</evidence>
<evidence type="ECO:0000256" key="3">
    <source>
        <dbReference type="ARBA" id="ARBA00023015"/>
    </source>
</evidence>
<dbReference type="SUPFAM" id="SSF52540">
    <property type="entry name" value="P-loop containing nucleoside triphosphate hydrolases"/>
    <property type="match status" value="1"/>
</dbReference>
<dbReference type="InterPro" id="IPR025944">
    <property type="entry name" value="Sigma_54_int_dom_CS"/>
</dbReference>
<dbReference type="AlphaFoldDB" id="A0A926NB15"/>
<dbReference type="Gene3D" id="3.40.50.10660">
    <property type="entry name" value="PrpR receptor domain-like"/>
    <property type="match status" value="1"/>
</dbReference>
<protein>
    <submittedName>
        <fullName evidence="7">Sigma 54-interacting transcriptional regulator</fullName>
    </submittedName>
</protein>
<gene>
    <name evidence="7" type="ORF">IC621_11805</name>
</gene>
<dbReference type="CDD" id="cd00130">
    <property type="entry name" value="PAS"/>
    <property type="match status" value="1"/>
</dbReference>
<dbReference type="InterPro" id="IPR035965">
    <property type="entry name" value="PAS-like_dom_sf"/>
</dbReference>
<dbReference type="InterPro" id="IPR010524">
    <property type="entry name" value="Sig_transdc_resp-reg_PrpR_N"/>
</dbReference>
<dbReference type="Pfam" id="PF00158">
    <property type="entry name" value="Sigma54_activat"/>
    <property type="match status" value="1"/>
</dbReference>
<comment type="caution">
    <text evidence="7">The sequence shown here is derived from an EMBL/GenBank/DDBJ whole genome shotgun (WGS) entry which is preliminary data.</text>
</comment>
<dbReference type="GO" id="GO:0005524">
    <property type="term" value="F:ATP binding"/>
    <property type="evidence" value="ECO:0007669"/>
    <property type="project" value="UniProtKB-KW"/>
</dbReference>
<dbReference type="InterPro" id="IPR027417">
    <property type="entry name" value="P-loop_NTPase"/>
</dbReference>
<dbReference type="GO" id="GO:0043565">
    <property type="term" value="F:sequence-specific DNA binding"/>
    <property type="evidence" value="ECO:0007669"/>
    <property type="project" value="InterPro"/>
</dbReference>
<dbReference type="Pfam" id="PF25601">
    <property type="entry name" value="AAA_lid_14"/>
    <property type="match status" value="1"/>
</dbReference>
<dbReference type="InterPro" id="IPR013767">
    <property type="entry name" value="PAS_fold"/>
</dbReference>
<dbReference type="FunFam" id="3.40.50.300:FF:000006">
    <property type="entry name" value="DNA-binding transcriptional regulator NtrC"/>
    <property type="match status" value="1"/>
</dbReference>
<dbReference type="PANTHER" id="PTHR32071">
    <property type="entry name" value="TRANSCRIPTIONAL REGULATORY PROTEIN"/>
    <property type="match status" value="1"/>
</dbReference>
<dbReference type="PROSITE" id="PS50045">
    <property type="entry name" value="SIGMA54_INTERACT_4"/>
    <property type="match status" value="1"/>
</dbReference>
<evidence type="ECO:0000256" key="4">
    <source>
        <dbReference type="ARBA" id="ARBA00023163"/>
    </source>
</evidence>
<reference evidence="7" key="1">
    <citation type="submission" date="2020-09" db="EMBL/GenBank/DDBJ databases">
        <title>A novel bacterium of genus Bacillus, isolated from South China Sea.</title>
        <authorList>
            <person name="Huang H."/>
            <person name="Mo K."/>
            <person name="Hu Y."/>
        </authorList>
    </citation>
    <scope>NUCLEOTIDE SEQUENCE</scope>
    <source>
        <strain evidence="7">IB182487</strain>
    </source>
</reference>
<evidence type="ECO:0000313" key="7">
    <source>
        <dbReference type="EMBL" id="MBD1380917.1"/>
    </source>
</evidence>
<dbReference type="SMART" id="SM00382">
    <property type="entry name" value="AAA"/>
    <property type="match status" value="1"/>
</dbReference>
<dbReference type="SUPFAM" id="SSF46689">
    <property type="entry name" value="Homeodomain-like"/>
    <property type="match status" value="1"/>
</dbReference>
<dbReference type="Gene3D" id="3.40.50.2300">
    <property type="match status" value="1"/>
</dbReference>
<dbReference type="InterPro" id="IPR058031">
    <property type="entry name" value="AAA_lid_NorR"/>
</dbReference>
<evidence type="ECO:0000259" key="5">
    <source>
        <dbReference type="PROSITE" id="PS50045"/>
    </source>
</evidence>
<evidence type="ECO:0000256" key="2">
    <source>
        <dbReference type="ARBA" id="ARBA00022840"/>
    </source>
</evidence>
<dbReference type="GO" id="GO:0006355">
    <property type="term" value="P:regulation of DNA-templated transcription"/>
    <property type="evidence" value="ECO:0007669"/>
    <property type="project" value="InterPro"/>
</dbReference>
<dbReference type="InterPro" id="IPR002197">
    <property type="entry name" value="HTH_Fis"/>
</dbReference>
<dbReference type="PROSITE" id="PS00688">
    <property type="entry name" value="SIGMA54_INTERACT_3"/>
    <property type="match status" value="1"/>
</dbReference>
<dbReference type="Gene3D" id="3.30.450.20">
    <property type="entry name" value="PAS domain"/>
    <property type="match status" value="1"/>
</dbReference>
<proteinExistence type="predicted"/>
<keyword evidence="2" id="KW-0067">ATP-binding</keyword>
<evidence type="ECO:0000313" key="8">
    <source>
        <dbReference type="Proteomes" id="UP000626844"/>
    </source>
</evidence>
<dbReference type="RefSeq" id="WP_191158515.1">
    <property type="nucleotide sequence ID" value="NZ_JACXAI010000014.1"/>
</dbReference>
<feature type="domain" description="PAS" evidence="6">
    <location>
        <begin position="192"/>
        <end position="262"/>
    </location>
</feature>
<feature type="domain" description="Sigma-54 factor interaction" evidence="5">
    <location>
        <begin position="321"/>
        <end position="551"/>
    </location>
</feature>
<dbReference type="SUPFAM" id="SSF55785">
    <property type="entry name" value="PYP-like sensor domain (PAS domain)"/>
    <property type="match status" value="1"/>
</dbReference>
<keyword evidence="3" id="KW-0805">Transcription regulation</keyword>
<dbReference type="Gene3D" id="3.40.50.300">
    <property type="entry name" value="P-loop containing nucleotide triphosphate hydrolases"/>
    <property type="match status" value="1"/>
</dbReference>
<dbReference type="InterPro" id="IPR002078">
    <property type="entry name" value="Sigma_54_int"/>
</dbReference>
<dbReference type="Gene3D" id="1.10.8.60">
    <property type="match status" value="1"/>
</dbReference>
<evidence type="ECO:0000259" key="6">
    <source>
        <dbReference type="PROSITE" id="PS50112"/>
    </source>
</evidence>
<dbReference type="CDD" id="cd00009">
    <property type="entry name" value="AAA"/>
    <property type="match status" value="1"/>
</dbReference>
<dbReference type="EMBL" id="JACXAI010000014">
    <property type="protein sequence ID" value="MBD1380917.1"/>
    <property type="molecule type" value="Genomic_DNA"/>
</dbReference>
<dbReference type="SMART" id="SM00091">
    <property type="entry name" value="PAS"/>
    <property type="match status" value="1"/>
</dbReference>
<dbReference type="InterPro" id="IPR000014">
    <property type="entry name" value="PAS"/>
</dbReference>
<keyword evidence="4" id="KW-0804">Transcription</keyword>
<dbReference type="Proteomes" id="UP000626844">
    <property type="component" value="Unassembled WGS sequence"/>
</dbReference>
<accession>A0A926NB15</accession>
<organism evidence="7 8">
    <name type="scientific">Metabacillus arenae</name>
    <dbReference type="NCBI Taxonomy" id="2771434"/>
    <lineage>
        <taxon>Bacteria</taxon>
        <taxon>Bacillati</taxon>
        <taxon>Bacillota</taxon>
        <taxon>Bacilli</taxon>
        <taxon>Bacillales</taxon>
        <taxon>Bacillaceae</taxon>
        <taxon>Metabacillus</taxon>
    </lineage>
</organism>
<dbReference type="Pfam" id="PF02954">
    <property type="entry name" value="HTH_8"/>
    <property type="match status" value="1"/>
</dbReference>
<sequence>MSSIVMIVPFKDLADRSKEACLKSGTQIPIYNVKMDKVVEVAKEVESSGAEVIISRGMAALKIMESAVRIPVVSIPINGFDLLRAYVNAKKLGERIGIVDTPKMISSVESLEAILDIKIEKIPVHSLNEIEQAVNILIEKGIDVLIGKFTYVQSAKRMGVKSVMLKSGVDSILQAIREAENIVRVRRKEIKRTKQMQAILDFITDGVISVDNKGIVTVCNPAIEKMLNIPYGNMIGRNIDDLLSNSRISTILETEKEEINRIQEINGMKMIANHIPIHHENQVLGVVSTFQEINKLQQKEQEIRKKLADHGHITKYKMDQIVGESEKFLQAISKAKKYAKVDSTILLTGATGVGKEVFAHIIHSESSRSKGPFVAVNCAAIPAALLESELFGYVEGAFSGAKKGGKMGLFEMAHRGTIFLDEIGEMEELLQARILRVLQEAEVRRLGDDRVIPINIRVIAATNRDLEAQIAKEKFRSDLYYRINILNITIPSLQERKEDIPILCQHFLKELSSNVGKELIGFEPEAIKLFQTYDWPGNIRELRNIVERSMILSPEKTISYSTVLEAGGSPFEKLTQKNEWDVKEMIADTNNQGLLENEKAYINRVLKQVNGNKTEAAKILGIGRSTLWRKLTHNKEGGPK</sequence>
<dbReference type="InterPro" id="IPR003593">
    <property type="entry name" value="AAA+_ATPase"/>
</dbReference>
<name>A0A926NB15_9BACI</name>
<keyword evidence="1" id="KW-0547">Nucleotide-binding</keyword>